<reference evidence="2 3" key="1">
    <citation type="submission" date="2024-02" db="EMBL/GenBank/DDBJ databases">
        <title>High-quality chromosome-scale genome assembly of Pensacola bahiagrass (Paspalum notatum Flugge var. saurae).</title>
        <authorList>
            <person name="Vega J.M."/>
            <person name="Podio M."/>
            <person name="Orjuela J."/>
            <person name="Siena L.A."/>
            <person name="Pessino S.C."/>
            <person name="Combes M.C."/>
            <person name="Mariac C."/>
            <person name="Albertini E."/>
            <person name="Pupilli F."/>
            <person name="Ortiz J.P.A."/>
            <person name="Leblanc O."/>
        </authorList>
    </citation>
    <scope>NUCLEOTIDE SEQUENCE [LARGE SCALE GENOMIC DNA]</scope>
    <source>
        <strain evidence="2">R1</strain>
        <tissue evidence="2">Leaf</tissue>
    </source>
</reference>
<dbReference type="PANTHER" id="PTHR47718:SF13">
    <property type="entry name" value="OS09G0290500 PROTEIN"/>
    <property type="match status" value="1"/>
</dbReference>
<evidence type="ECO:0000259" key="1">
    <source>
        <dbReference type="Pfam" id="PF10551"/>
    </source>
</evidence>
<dbReference type="AlphaFoldDB" id="A0AAQ3X384"/>
<sequence length="304" mass="34792">MSRDSAGRLASLCGPPVFTLRCRDNTTTQEVSRARSSASPTWPAYPTRRAAAVPSCARGGGCPPRLRPGRILEEDGMDSLDNVAFSTMAEDAERNSSVHEFWDIINKTFTSEGEVYNFYNNYARDKGFGVRKDKLEVKLDKKRGLWYVHNFVDEHNHCLATQDEVPFLRYGGYGEVGIVRKDAYNFYSRYKRKRIEKGDAMAALGLMQKRQSVDPDFYYEYQIDCDGHLKNMFWCDSQSRMDYRAFSDVVVFDSTYRTNKYKMPFVPFVGLNHHRKTTVFGCGIVSDEGVASYVWMLSAFVKAM</sequence>
<evidence type="ECO:0000313" key="3">
    <source>
        <dbReference type="Proteomes" id="UP001341281"/>
    </source>
</evidence>
<protein>
    <recommendedName>
        <fullName evidence="1">MULE transposase domain-containing protein</fullName>
    </recommendedName>
</protein>
<keyword evidence="3" id="KW-1185">Reference proteome</keyword>
<feature type="domain" description="MULE transposase" evidence="1">
    <location>
        <begin position="249"/>
        <end position="301"/>
    </location>
</feature>
<dbReference type="Pfam" id="PF10551">
    <property type="entry name" value="MULE"/>
    <property type="match status" value="1"/>
</dbReference>
<dbReference type="EMBL" id="CP144751">
    <property type="protein sequence ID" value="WVZ83256.1"/>
    <property type="molecule type" value="Genomic_DNA"/>
</dbReference>
<dbReference type="InterPro" id="IPR018289">
    <property type="entry name" value="MULE_transposase_dom"/>
</dbReference>
<gene>
    <name evidence="2" type="ORF">U9M48_030422</name>
</gene>
<organism evidence="2 3">
    <name type="scientific">Paspalum notatum var. saurae</name>
    <dbReference type="NCBI Taxonomy" id="547442"/>
    <lineage>
        <taxon>Eukaryota</taxon>
        <taxon>Viridiplantae</taxon>
        <taxon>Streptophyta</taxon>
        <taxon>Embryophyta</taxon>
        <taxon>Tracheophyta</taxon>
        <taxon>Spermatophyta</taxon>
        <taxon>Magnoliopsida</taxon>
        <taxon>Liliopsida</taxon>
        <taxon>Poales</taxon>
        <taxon>Poaceae</taxon>
        <taxon>PACMAD clade</taxon>
        <taxon>Panicoideae</taxon>
        <taxon>Andropogonodae</taxon>
        <taxon>Paspaleae</taxon>
        <taxon>Paspalinae</taxon>
        <taxon>Paspalum</taxon>
    </lineage>
</organism>
<dbReference type="PANTHER" id="PTHR47718">
    <property type="entry name" value="OS01G0519700 PROTEIN"/>
    <property type="match status" value="1"/>
</dbReference>
<accession>A0AAQ3X384</accession>
<evidence type="ECO:0000313" key="2">
    <source>
        <dbReference type="EMBL" id="WVZ83256.1"/>
    </source>
</evidence>
<name>A0AAQ3X384_PASNO</name>
<proteinExistence type="predicted"/>
<dbReference type="Proteomes" id="UP001341281">
    <property type="component" value="Chromosome 07"/>
</dbReference>